<dbReference type="CDD" id="cd03426">
    <property type="entry name" value="NUDIX_CoAse_Nudt7"/>
    <property type="match status" value="1"/>
</dbReference>
<keyword evidence="9" id="KW-1185">Reference proteome</keyword>
<accession>A0A0X8G5H7</accession>
<evidence type="ECO:0000313" key="8">
    <source>
        <dbReference type="EMBL" id="AMC10398.1"/>
    </source>
</evidence>
<dbReference type="PROSITE" id="PS51462">
    <property type="entry name" value="NUDIX"/>
    <property type="match status" value="1"/>
</dbReference>
<dbReference type="OrthoDB" id="9802805at2"/>
<organism evidence="8 9">
    <name type="scientific">Lutibacter profundi</name>
    <dbReference type="NCBI Taxonomy" id="1622118"/>
    <lineage>
        <taxon>Bacteria</taxon>
        <taxon>Pseudomonadati</taxon>
        <taxon>Bacteroidota</taxon>
        <taxon>Flavobacteriia</taxon>
        <taxon>Flavobacteriales</taxon>
        <taxon>Flavobacteriaceae</taxon>
        <taxon>Lutibacter</taxon>
    </lineage>
</organism>
<evidence type="ECO:0000256" key="5">
    <source>
        <dbReference type="ARBA" id="ARBA00022842"/>
    </source>
</evidence>
<keyword evidence="3" id="KW-0479">Metal-binding</keyword>
<dbReference type="Gene3D" id="3.90.79.10">
    <property type="entry name" value="Nucleoside Triphosphate Pyrophosphohydrolase"/>
    <property type="match status" value="1"/>
</dbReference>
<sequence length="210" mass="23818">MDFNFFKTTISKLENLPVGGLEAQFNLAPKLRLNYSQNKIKSLNPKKAAVVALFYPNKNNETCFLLTLRAKYNGTHSSQISFPGGKYDKKDNNLENTALRETFEEVGIHPNKVTIFKQMTDVFIPPSNFLVTPFLGYLERTPIFTKNHEVEKLITVTIKDLLKNTSISTINLSTSYATNIEVPCFVLNSYIVWGATAMMLNEIKQLIKNI</sequence>
<gene>
    <name evidence="8" type="ORF">Lupro_03645</name>
</gene>
<evidence type="ECO:0000256" key="1">
    <source>
        <dbReference type="ARBA" id="ARBA00001936"/>
    </source>
</evidence>
<evidence type="ECO:0000313" key="9">
    <source>
        <dbReference type="Proteomes" id="UP000059672"/>
    </source>
</evidence>
<proteinExistence type="predicted"/>
<dbReference type="KEGG" id="lut:Lupro_03645"/>
<dbReference type="InterPro" id="IPR000086">
    <property type="entry name" value="NUDIX_hydrolase_dom"/>
</dbReference>
<protein>
    <submittedName>
        <fullName evidence="8">Coenzyme A pyrophosphatase</fullName>
    </submittedName>
</protein>
<dbReference type="Pfam" id="PF00293">
    <property type="entry name" value="NUDIX"/>
    <property type="match status" value="1"/>
</dbReference>
<comment type="cofactor">
    <cofactor evidence="1">
        <name>Mn(2+)</name>
        <dbReference type="ChEBI" id="CHEBI:29035"/>
    </cofactor>
</comment>
<dbReference type="STRING" id="1622118.Lupro_03645"/>
<dbReference type="InterPro" id="IPR045121">
    <property type="entry name" value="CoAse"/>
</dbReference>
<dbReference type="PANTHER" id="PTHR12992:SF11">
    <property type="entry name" value="MITOCHONDRIAL COENZYME A DIPHOSPHATASE NUDT8"/>
    <property type="match status" value="1"/>
</dbReference>
<dbReference type="GO" id="GO:0046872">
    <property type="term" value="F:metal ion binding"/>
    <property type="evidence" value="ECO:0007669"/>
    <property type="project" value="UniProtKB-KW"/>
</dbReference>
<comment type="cofactor">
    <cofactor evidence="2">
        <name>Mg(2+)</name>
        <dbReference type="ChEBI" id="CHEBI:18420"/>
    </cofactor>
</comment>
<evidence type="ECO:0000256" key="6">
    <source>
        <dbReference type="ARBA" id="ARBA00023211"/>
    </source>
</evidence>
<keyword evidence="5" id="KW-0460">Magnesium</keyword>
<name>A0A0X8G5H7_9FLAO</name>
<dbReference type="InterPro" id="IPR015797">
    <property type="entry name" value="NUDIX_hydrolase-like_dom_sf"/>
</dbReference>
<reference evidence="9" key="1">
    <citation type="submission" date="2015-12" db="EMBL/GenBank/DDBJ databases">
        <title>Complete genome sequence of Lutibacter profundus strain LP1.</title>
        <authorList>
            <person name="Wissuwa J."/>
            <person name="Le Moine Bauer S."/>
            <person name="Stokke R."/>
            <person name="Dahle H."/>
            <person name="Steen I.H."/>
        </authorList>
    </citation>
    <scope>NUCLEOTIDE SEQUENCE [LARGE SCALE GENOMIC DNA]</scope>
    <source>
        <strain evidence="9">LP1</strain>
    </source>
</reference>
<keyword evidence="4" id="KW-0378">Hydrolase</keyword>
<dbReference type="AlphaFoldDB" id="A0A0X8G5H7"/>
<dbReference type="PANTHER" id="PTHR12992">
    <property type="entry name" value="NUDIX HYDROLASE"/>
    <property type="match status" value="1"/>
</dbReference>
<dbReference type="PATRIC" id="fig|1622118.3.peg.772"/>
<dbReference type="GO" id="GO:0010945">
    <property type="term" value="F:coenzyme A diphosphatase activity"/>
    <property type="evidence" value="ECO:0007669"/>
    <property type="project" value="InterPro"/>
</dbReference>
<evidence type="ECO:0000259" key="7">
    <source>
        <dbReference type="PROSITE" id="PS51462"/>
    </source>
</evidence>
<evidence type="ECO:0000256" key="2">
    <source>
        <dbReference type="ARBA" id="ARBA00001946"/>
    </source>
</evidence>
<dbReference type="SUPFAM" id="SSF55811">
    <property type="entry name" value="Nudix"/>
    <property type="match status" value="1"/>
</dbReference>
<dbReference type="Proteomes" id="UP000059672">
    <property type="component" value="Chromosome"/>
</dbReference>
<reference evidence="8 9" key="2">
    <citation type="journal article" date="2016" name="Int. J. Syst. Evol. Microbiol.">
        <title>Lutibacter profundi sp. nov., isolated from a deep-sea hydrothermal system on the Arctic Mid-Ocean Ridge and emended description of the genus Lutibacter.</title>
        <authorList>
            <person name="Le Moine Bauer S."/>
            <person name="Roalkvam I."/>
            <person name="Steen I.H."/>
            <person name="Dahle H."/>
        </authorList>
    </citation>
    <scope>NUCLEOTIDE SEQUENCE [LARGE SCALE GENOMIC DNA]</scope>
    <source>
        <strain evidence="8 9">LP1</strain>
    </source>
</reference>
<feature type="domain" description="Nudix hydrolase" evidence="7">
    <location>
        <begin position="45"/>
        <end position="179"/>
    </location>
</feature>
<keyword evidence="6" id="KW-0464">Manganese</keyword>
<evidence type="ECO:0000256" key="4">
    <source>
        <dbReference type="ARBA" id="ARBA00022801"/>
    </source>
</evidence>
<evidence type="ECO:0000256" key="3">
    <source>
        <dbReference type="ARBA" id="ARBA00022723"/>
    </source>
</evidence>
<dbReference type="RefSeq" id="WP_068206369.1">
    <property type="nucleotide sequence ID" value="NZ_CP013355.1"/>
</dbReference>
<dbReference type="EMBL" id="CP013355">
    <property type="protein sequence ID" value="AMC10398.1"/>
    <property type="molecule type" value="Genomic_DNA"/>
</dbReference>